<dbReference type="RefSeq" id="WP_270045094.1">
    <property type="nucleotide sequence ID" value="NZ_JAPDOD010000053.1"/>
</dbReference>
<reference evidence="2" key="1">
    <citation type="submission" date="2022-10" db="EMBL/GenBank/DDBJ databases">
        <title>The WGS of Solirubrobacter ginsenosidimutans DSM 21036.</title>
        <authorList>
            <person name="Jiang Z."/>
        </authorList>
    </citation>
    <scope>NUCLEOTIDE SEQUENCE</scope>
    <source>
        <strain evidence="2">DSM 21036</strain>
    </source>
</reference>
<name>A0A9X3N332_9ACTN</name>
<proteinExistence type="predicted"/>
<dbReference type="AlphaFoldDB" id="A0A9X3N332"/>
<dbReference type="Proteomes" id="UP001149140">
    <property type="component" value="Unassembled WGS sequence"/>
</dbReference>
<protein>
    <submittedName>
        <fullName evidence="2">Uncharacterized protein</fullName>
    </submittedName>
</protein>
<evidence type="ECO:0000313" key="2">
    <source>
        <dbReference type="EMBL" id="MDA0165832.1"/>
    </source>
</evidence>
<evidence type="ECO:0000256" key="1">
    <source>
        <dbReference type="SAM" id="MobiDB-lite"/>
    </source>
</evidence>
<evidence type="ECO:0000313" key="3">
    <source>
        <dbReference type="Proteomes" id="UP001149140"/>
    </source>
</evidence>
<dbReference type="EMBL" id="JAPDOD010000053">
    <property type="protein sequence ID" value="MDA0165832.1"/>
    <property type="molecule type" value="Genomic_DNA"/>
</dbReference>
<organism evidence="2 3">
    <name type="scientific">Solirubrobacter ginsenosidimutans</name>
    <dbReference type="NCBI Taxonomy" id="490573"/>
    <lineage>
        <taxon>Bacteria</taxon>
        <taxon>Bacillati</taxon>
        <taxon>Actinomycetota</taxon>
        <taxon>Thermoleophilia</taxon>
        <taxon>Solirubrobacterales</taxon>
        <taxon>Solirubrobacteraceae</taxon>
        <taxon>Solirubrobacter</taxon>
    </lineage>
</organism>
<gene>
    <name evidence="2" type="ORF">OM076_36535</name>
</gene>
<comment type="caution">
    <text evidence="2">The sequence shown here is derived from an EMBL/GenBank/DDBJ whole genome shotgun (WGS) entry which is preliminary data.</text>
</comment>
<feature type="compositionally biased region" description="Acidic residues" evidence="1">
    <location>
        <begin position="1"/>
        <end position="29"/>
    </location>
</feature>
<feature type="region of interest" description="Disordered" evidence="1">
    <location>
        <begin position="1"/>
        <end position="44"/>
    </location>
</feature>
<sequence>MDTEDVAALEDPAADDIPENELPDDDEEFSSPPPALAASPTEAP</sequence>
<accession>A0A9X3N332</accession>
<keyword evidence="3" id="KW-1185">Reference proteome</keyword>